<dbReference type="RefSeq" id="XP_003282886.1">
    <property type="nucleotide sequence ID" value="XM_003282838.1"/>
</dbReference>
<dbReference type="VEuPathDB" id="AmoebaDB:DICPUDRAFT_146532"/>
<proteinExistence type="predicted"/>
<sequence>MSNVKYCFLCHKIQEPNQIDPISHTCLKKCNLCKSLNDCPSHHYRDFHREERKSYKIKISDVGDENIESESKEEPIQKPLKKIKKTDNKTNYKMPDSNFQERRIVIHKNNLISILPMPKTPTKIVKGPSKILAECKKQLAHHKKCVDFFEERAKIFSQLAEIEGSENIYFTTCNAVYQNDDQEL</sequence>
<reference evidence="2" key="1">
    <citation type="journal article" date="2011" name="Genome Biol.">
        <title>Comparative genomics of the social amoebae Dictyostelium discoideum and Dictyostelium purpureum.</title>
        <authorList>
            <consortium name="US DOE Joint Genome Institute (JGI-PGF)"/>
            <person name="Sucgang R."/>
            <person name="Kuo A."/>
            <person name="Tian X."/>
            <person name="Salerno W."/>
            <person name="Parikh A."/>
            <person name="Feasley C.L."/>
            <person name="Dalin E."/>
            <person name="Tu H."/>
            <person name="Huang E."/>
            <person name="Barry K."/>
            <person name="Lindquist E."/>
            <person name="Shapiro H."/>
            <person name="Bruce D."/>
            <person name="Schmutz J."/>
            <person name="Salamov A."/>
            <person name="Fey P."/>
            <person name="Gaudet P."/>
            <person name="Anjard C."/>
            <person name="Babu M.M."/>
            <person name="Basu S."/>
            <person name="Bushmanova Y."/>
            <person name="van der Wel H."/>
            <person name="Katoh-Kurasawa M."/>
            <person name="Dinh C."/>
            <person name="Coutinho P.M."/>
            <person name="Saito T."/>
            <person name="Elias M."/>
            <person name="Schaap P."/>
            <person name="Kay R.R."/>
            <person name="Henrissat B."/>
            <person name="Eichinger L."/>
            <person name="Rivero F."/>
            <person name="Putnam N.H."/>
            <person name="West C.M."/>
            <person name="Loomis W.F."/>
            <person name="Chisholm R.L."/>
            <person name="Shaulsky G."/>
            <person name="Strassmann J.E."/>
            <person name="Queller D.C."/>
            <person name="Kuspa A."/>
            <person name="Grigoriev I.V."/>
        </authorList>
    </citation>
    <scope>NUCLEOTIDE SEQUENCE [LARGE SCALE GENOMIC DNA]</scope>
    <source>
        <strain evidence="2">QSDP1</strain>
    </source>
</reference>
<organism evidence="1 2">
    <name type="scientific">Dictyostelium purpureum</name>
    <name type="common">Slime mold</name>
    <dbReference type="NCBI Taxonomy" id="5786"/>
    <lineage>
        <taxon>Eukaryota</taxon>
        <taxon>Amoebozoa</taxon>
        <taxon>Evosea</taxon>
        <taxon>Eumycetozoa</taxon>
        <taxon>Dictyostelia</taxon>
        <taxon>Dictyosteliales</taxon>
        <taxon>Dictyosteliaceae</taxon>
        <taxon>Dictyostelium</taxon>
    </lineage>
</organism>
<dbReference type="EMBL" id="GL870941">
    <property type="protein sequence ID" value="EGC40550.1"/>
    <property type="molecule type" value="Genomic_DNA"/>
</dbReference>
<dbReference type="InParanoid" id="F0Z678"/>
<gene>
    <name evidence="1" type="ORF">DICPUDRAFT_146532</name>
</gene>
<dbReference type="KEGG" id="dpp:DICPUDRAFT_146532"/>
<dbReference type="AlphaFoldDB" id="F0Z678"/>
<protein>
    <submittedName>
        <fullName evidence="1">Uncharacterized protein</fullName>
    </submittedName>
</protein>
<accession>F0Z678</accession>
<name>F0Z678_DICPU</name>
<dbReference type="GeneID" id="10503303"/>
<evidence type="ECO:0000313" key="2">
    <source>
        <dbReference type="Proteomes" id="UP000001064"/>
    </source>
</evidence>
<dbReference type="Proteomes" id="UP000001064">
    <property type="component" value="Unassembled WGS sequence"/>
</dbReference>
<keyword evidence="2" id="KW-1185">Reference proteome</keyword>
<evidence type="ECO:0000313" key="1">
    <source>
        <dbReference type="EMBL" id="EGC40550.1"/>
    </source>
</evidence>